<comment type="caution">
    <text evidence="2">The sequence shown here is derived from an EMBL/GenBank/DDBJ whole genome shotgun (WGS) entry which is preliminary data.</text>
</comment>
<evidence type="ECO:0000313" key="2">
    <source>
        <dbReference type="EMBL" id="GFH23943.1"/>
    </source>
</evidence>
<feature type="compositionally biased region" description="Low complexity" evidence="1">
    <location>
        <begin position="89"/>
        <end position="106"/>
    </location>
</feature>
<evidence type="ECO:0008006" key="4">
    <source>
        <dbReference type="Google" id="ProtNLM"/>
    </source>
</evidence>
<keyword evidence="3" id="KW-1185">Reference proteome</keyword>
<organism evidence="2 3">
    <name type="scientific">Haematococcus lacustris</name>
    <name type="common">Green alga</name>
    <name type="synonym">Haematococcus pluvialis</name>
    <dbReference type="NCBI Taxonomy" id="44745"/>
    <lineage>
        <taxon>Eukaryota</taxon>
        <taxon>Viridiplantae</taxon>
        <taxon>Chlorophyta</taxon>
        <taxon>core chlorophytes</taxon>
        <taxon>Chlorophyceae</taxon>
        <taxon>CS clade</taxon>
        <taxon>Chlamydomonadales</taxon>
        <taxon>Haematococcaceae</taxon>
        <taxon>Haematococcus</taxon>
    </lineage>
</organism>
<protein>
    <recommendedName>
        <fullName evidence="4">ANK_REP_REGION domain-containing protein</fullName>
    </recommendedName>
</protein>
<name>A0A699ZMP3_HAELA</name>
<dbReference type="Proteomes" id="UP000485058">
    <property type="component" value="Unassembled WGS sequence"/>
</dbReference>
<evidence type="ECO:0000256" key="1">
    <source>
        <dbReference type="SAM" id="MobiDB-lite"/>
    </source>
</evidence>
<reference evidence="2 3" key="1">
    <citation type="submission" date="2020-02" db="EMBL/GenBank/DDBJ databases">
        <title>Draft genome sequence of Haematococcus lacustris strain NIES-144.</title>
        <authorList>
            <person name="Morimoto D."/>
            <person name="Nakagawa S."/>
            <person name="Yoshida T."/>
            <person name="Sawayama S."/>
        </authorList>
    </citation>
    <scope>NUCLEOTIDE SEQUENCE [LARGE SCALE GENOMIC DNA]</scope>
    <source>
        <strain evidence="2 3">NIES-144</strain>
    </source>
</reference>
<proteinExistence type="predicted"/>
<accession>A0A699ZMP3</accession>
<gene>
    <name evidence="2" type="ORF">HaLaN_21645</name>
</gene>
<feature type="region of interest" description="Disordered" evidence="1">
    <location>
        <begin position="89"/>
        <end position="120"/>
    </location>
</feature>
<feature type="non-terminal residue" evidence="2">
    <location>
        <position position="120"/>
    </location>
</feature>
<sequence length="120" mass="12975">MALSCSQLRARAVSNFGERRAAWPRTRLSTRPARSLATAALLEAGADKEARDKAGLTALQVSLLAGWQNISELPQHCALQQQLLSLYSSDKQQQGQPTNRLPGYRLPLPPGLQAATGQPD</sequence>
<dbReference type="EMBL" id="BLLF01002402">
    <property type="protein sequence ID" value="GFH23943.1"/>
    <property type="molecule type" value="Genomic_DNA"/>
</dbReference>
<dbReference type="AlphaFoldDB" id="A0A699ZMP3"/>
<feature type="non-terminal residue" evidence="2">
    <location>
        <position position="1"/>
    </location>
</feature>
<evidence type="ECO:0000313" key="3">
    <source>
        <dbReference type="Proteomes" id="UP000485058"/>
    </source>
</evidence>